<dbReference type="SUPFAM" id="SSF46689">
    <property type="entry name" value="Homeodomain-like"/>
    <property type="match status" value="1"/>
</dbReference>
<dbReference type="AlphaFoldDB" id="A0A7J7CXB4"/>
<dbReference type="GO" id="GO:0000160">
    <property type="term" value="P:phosphorelay signal transduction system"/>
    <property type="evidence" value="ECO:0007669"/>
    <property type="project" value="UniProtKB-KW"/>
</dbReference>
<dbReference type="Gene3D" id="3.40.50.2300">
    <property type="match status" value="1"/>
</dbReference>
<dbReference type="InterPro" id="IPR001789">
    <property type="entry name" value="Sig_transdc_resp-reg_receiver"/>
</dbReference>
<evidence type="ECO:0000256" key="8">
    <source>
        <dbReference type="ARBA" id="ARBA00023159"/>
    </source>
</evidence>
<evidence type="ECO:0000313" key="16">
    <source>
        <dbReference type="EMBL" id="KAF5738745.1"/>
    </source>
</evidence>
<dbReference type="GO" id="GO:0003700">
    <property type="term" value="F:DNA-binding transcription factor activity"/>
    <property type="evidence" value="ECO:0007669"/>
    <property type="project" value="UniProtKB-UniRule"/>
</dbReference>
<keyword evidence="5 11" id="KW-0902">Two-component regulatory system</keyword>
<evidence type="ECO:0000256" key="3">
    <source>
        <dbReference type="ARBA" id="ARBA00022553"/>
    </source>
</evidence>
<reference evidence="16 17" key="1">
    <citation type="journal article" date="2020" name="Nat. Commun.">
        <title>Genome of Tripterygium wilfordii and identification of cytochrome P450 involved in triptolide biosynthesis.</title>
        <authorList>
            <person name="Tu L."/>
            <person name="Su P."/>
            <person name="Zhang Z."/>
            <person name="Gao L."/>
            <person name="Wang J."/>
            <person name="Hu T."/>
            <person name="Zhou J."/>
            <person name="Zhang Y."/>
            <person name="Zhao Y."/>
            <person name="Liu Y."/>
            <person name="Song Y."/>
            <person name="Tong Y."/>
            <person name="Lu Y."/>
            <person name="Yang J."/>
            <person name="Xu C."/>
            <person name="Jia M."/>
            <person name="Peters R.J."/>
            <person name="Huang L."/>
            <person name="Gao W."/>
        </authorList>
    </citation>
    <scope>NUCLEOTIDE SEQUENCE [LARGE SCALE GENOMIC DNA]</scope>
    <source>
        <strain evidence="17">cv. XIE 37</strain>
        <tissue evidence="16">Leaf</tissue>
    </source>
</reference>
<feature type="domain" description="HTH myb-type" evidence="15">
    <location>
        <begin position="211"/>
        <end position="268"/>
    </location>
</feature>
<feature type="region of interest" description="Disordered" evidence="13">
    <location>
        <begin position="155"/>
        <end position="208"/>
    </location>
</feature>
<evidence type="ECO:0000256" key="9">
    <source>
        <dbReference type="ARBA" id="ARBA00023163"/>
    </source>
</evidence>
<keyword evidence="3 12" id="KW-0597">Phosphoprotein</keyword>
<comment type="similarity">
    <text evidence="2">Belongs to the ARR family. Type-B subfamily.</text>
</comment>
<comment type="subcellular location">
    <subcellularLocation>
        <location evidence="1 11">Nucleus</location>
    </subcellularLocation>
</comment>
<keyword evidence="4" id="KW-0932">Cytokinin signaling pathway</keyword>
<evidence type="ECO:0000313" key="17">
    <source>
        <dbReference type="Proteomes" id="UP000593562"/>
    </source>
</evidence>
<feature type="compositionally biased region" description="Polar residues" evidence="13">
    <location>
        <begin position="179"/>
        <end position="189"/>
    </location>
</feature>
<dbReference type="GO" id="GO:0003677">
    <property type="term" value="F:DNA binding"/>
    <property type="evidence" value="ECO:0007669"/>
    <property type="project" value="UniProtKB-KW"/>
</dbReference>
<evidence type="ECO:0000259" key="14">
    <source>
        <dbReference type="PROSITE" id="PS50110"/>
    </source>
</evidence>
<dbReference type="PANTHER" id="PTHR43874">
    <property type="entry name" value="TWO-COMPONENT RESPONSE REGULATOR"/>
    <property type="match status" value="1"/>
</dbReference>
<dbReference type="GO" id="GO:0005634">
    <property type="term" value="C:nucleus"/>
    <property type="evidence" value="ECO:0007669"/>
    <property type="project" value="UniProtKB-SubCell"/>
</dbReference>
<evidence type="ECO:0000256" key="5">
    <source>
        <dbReference type="ARBA" id="ARBA00023012"/>
    </source>
</evidence>
<evidence type="ECO:0000256" key="12">
    <source>
        <dbReference type="PROSITE-ProRule" id="PRU00169"/>
    </source>
</evidence>
<proteinExistence type="inferred from homology"/>
<evidence type="ECO:0000256" key="10">
    <source>
        <dbReference type="ARBA" id="ARBA00023242"/>
    </source>
</evidence>
<feature type="domain" description="Response regulatory" evidence="14">
    <location>
        <begin position="33"/>
        <end position="148"/>
    </location>
</feature>
<dbReference type="SMART" id="SM00448">
    <property type="entry name" value="REC"/>
    <property type="match status" value="1"/>
</dbReference>
<dbReference type="FunCoup" id="A0A7J7CXB4">
    <property type="interactions" value="1916"/>
</dbReference>
<dbReference type="Gene3D" id="1.10.10.60">
    <property type="entry name" value="Homeodomain-like"/>
    <property type="match status" value="1"/>
</dbReference>
<dbReference type="InterPro" id="IPR001005">
    <property type="entry name" value="SANT/Myb"/>
</dbReference>
<dbReference type="FunFam" id="1.10.10.60:FF:000007">
    <property type="entry name" value="Two-component response regulator"/>
    <property type="match status" value="1"/>
</dbReference>
<keyword evidence="9 11" id="KW-0804">Transcription</keyword>
<evidence type="ECO:0000256" key="2">
    <source>
        <dbReference type="ARBA" id="ARBA00006015"/>
    </source>
</evidence>
<keyword evidence="8 11" id="KW-0010">Activator</keyword>
<organism evidence="16 17">
    <name type="scientific">Tripterygium wilfordii</name>
    <name type="common">Thunder God vine</name>
    <dbReference type="NCBI Taxonomy" id="458696"/>
    <lineage>
        <taxon>Eukaryota</taxon>
        <taxon>Viridiplantae</taxon>
        <taxon>Streptophyta</taxon>
        <taxon>Embryophyta</taxon>
        <taxon>Tracheophyta</taxon>
        <taxon>Spermatophyta</taxon>
        <taxon>Magnoliopsida</taxon>
        <taxon>eudicotyledons</taxon>
        <taxon>Gunneridae</taxon>
        <taxon>Pentapetalae</taxon>
        <taxon>rosids</taxon>
        <taxon>fabids</taxon>
        <taxon>Celastrales</taxon>
        <taxon>Celastraceae</taxon>
        <taxon>Tripterygium</taxon>
    </lineage>
</organism>
<dbReference type="InterPro" id="IPR009057">
    <property type="entry name" value="Homeodomain-like_sf"/>
</dbReference>
<evidence type="ECO:0000259" key="15">
    <source>
        <dbReference type="PROSITE" id="PS51294"/>
    </source>
</evidence>
<dbReference type="FunFam" id="3.40.50.2300:FF:000408">
    <property type="entry name" value="Two-component response regulator"/>
    <property type="match status" value="1"/>
</dbReference>
<dbReference type="PANTHER" id="PTHR43874:SF67">
    <property type="entry name" value="TWO-COMPONENT RESPONSE REGULATOR ARR2"/>
    <property type="match status" value="1"/>
</dbReference>
<dbReference type="CDD" id="cd17584">
    <property type="entry name" value="REC_typeB_ARR-like"/>
    <property type="match status" value="1"/>
</dbReference>
<dbReference type="EMBL" id="JAAARO010000013">
    <property type="protein sequence ID" value="KAF5738745.1"/>
    <property type="molecule type" value="Genomic_DNA"/>
</dbReference>
<dbReference type="InterPro" id="IPR006447">
    <property type="entry name" value="Myb_dom_plants"/>
</dbReference>
<dbReference type="Pfam" id="PF00249">
    <property type="entry name" value="Myb_DNA-binding"/>
    <property type="match status" value="1"/>
</dbReference>
<dbReference type="InterPro" id="IPR011006">
    <property type="entry name" value="CheY-like_superfamily"/>
</dbReference>
<accession>A0A7J7CXB4</accession>
<comment type="caution">
    <text evidence="16">The sequence shown here is derived from an EMBL/GenBank/DDBJ whole genome shotgun (WGS) entry which is preliminary data.</text>
</comment>
<keyword evidence="6 11" id="KW-0805">Transcription regulation</keyword>
<evidence type="ECO:0000256" key="4">
    <source>
        <dbReference type="ARBA" id="ARBA00022864"/>
    </source>
</evidence>
<gene>
    <name evidence="16" type="ORF">HS088_TW13G01646</name>
</gene>
<keyword evidence="10 11" id="KW-0539">Nucleus</keyword>
<dbReference type="InterPro" id="IPR045279">
    <property type="entry name" value="ARR-like"/>
</dbReference>
<name>A0A7J7CXB4_TRIWF</name>
<dbReference type="InterPro" id="IPR017930">
    <property type="entry name" value="Myb_dom"/>
</dbReference>
<evidence type="ECO:0000256" key="7">
    <source>
        <dbReference type="ARBA" id="ARBA00023125"/>
    </source>
</evidence>
<dbReference type="GO" id="GO:0009736">
    <property type="term" value="P:cytokinin-activated signaling pathway"/>
    <property type="evidence" value="ECO:0007669"/>
    <property type="project" value="UniProtKB-KW"/>
</dbReference>
<dbReference type="InParanoid" id="A0A7J7CXB4"/>
<dbReference type="OrthoDB" id="60033at2759"/>
<dbReference type="PROSITE" id="PS50110">
    <property type="entry name" value="RESPONSE_REGULATORY"/>
    <property type="match status" value="1"/>
</dbReference>
<evidence type="ECO:0000256" key="6">
    <source>
        <dbReference type="ARBA" id="ARBA00023015"/>
    </source>
</evidence>
<keyword evidence="17" id="KW-1185">Reference proteome</keyword>
<evidence type="ECO:0000256" key="11">
    <source>
        <dbReference type="PIRNR" id="PIRNR036392"/>
    </source>
</evidence>
<protein>
    <recommendedName>
        <fullName evidence="11">Two-component response regulator</fullName>
    </recommendedName>
</protein>
<dbReference type="SUPFAM" id="SSF52172">
    <property type="entry name" value="CheY-like"/>
    <property type="match status" value="1"/>
</dbReference>
<feature type="compositionally biased region" description="Basic and acidic residues" evidence="13">
    <location>
        <begin position="155"/>
        <end position="175"/>
    </location>
</feature>
<feature type="modified residue" description="4-aspartylphosphate" evidence="12">
    <location>
        <position position="84"/>
    </location>
</feature>
<dbReference type="Pfam" id="PF00072">
    <property type="entry name" value="Response_reg"/>
    <property type="match status" value="1"/>
</dbReference>
<evidence type="ECO:0000256" key="13">
    <source>
        <dbReference type="SAM" id="MobiDB-lite"/>
    </source>
</evidence>
<dbReference type="NCBIfam" id="TIGR01557">
    <property type="entry name" value="myb_SHAQKYF"/>
    <property type="match status" value="1"/>
</dbReference>
<comment type="function">
    <text evidence="11">Transcriptional activator that binds specific DNA sequence.</text>
</comment>
<dbReference type="Proteomes" id="UP000593562">
    <property type="component" value="Unassembled WGS sequence"/>
</dbReference>
<evidence type="ECO:0000256" key="1">
    <source>
        <dbReference type="ARBA" id="ARBA00004123"/>
    </source>
</evidence>
<keyword evidence="7 11" id="KW-0238">DNA-binding</keyword>
<dbReference type="InterPro" id="IPR017053">
    <property type="entry name" value="Response_reg_B-typ_pln"/>
</dbReference>
<dbReference type="PIRSF" id="PIRSF036392">
    <property type="entry name" value="RR_ARR_type-B"/>
    <property type="match status" value="1"/>
</dbReference>
<dbReference type="PROSITE" id="PS51294">
    <property type="entry name" value="HTH_MYB"/>
    <property type="match status" value="1"/>
</dbReference>
<sequence length="682" mass="74548">MNLSNGRGSMSTASSSASWKAGDVLDQFPAGLRVLVVDDDPTCLMILEKMLRTCLYMVTKCNRAEIALSLLRENKNGFDIVISDVHMPDMDGFKLLEYIGLEMDLPVIMMSADDGKSVVMKGVIHGACDYLIKPVRIEALKNIWQHVVRRRKNEWKEVEHSGSAEDGDRQQKPSEDADYSSSANEGSWRNSKKRKDEEDDTEEKDDASALKKPRVVWSVELHQQFVAAVNQLGIDKAVPKKILELMHVPGLTRENVASHLQKYRLYLRRLSGVQHQGNMSNSFINLSEASFGLSPLGGGIDFQTLAATGQLSTQSLATLQAAGLGRSSAKPGLPMPLGDQRNLFSFENQELRFGASQQQHMSSNKQMNLVQRIPATIEPKQLSNLQRTAQPLGGINLLVSDHGSQSSPNNSYLIQMTQPQSRGQILNENTGANGPRLPSSIGQPSISNGIAGGVLVRNGISEEGRGTGYNATVPQTSSMMNLQLNQTAQQLPGNSFSLGGNPAISSLSSKGEFQEEVSSDIKGSAGFMPSYDIFSDLRQHRSHDWELQNIGVTFDASQHSSSLQANFDMASVLASQGTSSGQRTRQVRNVSAVGKGMFSMGEGNGHANVQNLSQHLNTLPVENPIRVKAERVPDSNCQTSFFPEHFGQEDLMSALLKQQQEGIGPAENEFDFDGYPMDNIPV</sequence>